<evidence type="ECO:0008006" key="3">
    <source>
        <dbReference type="Google" id="ProtNLM"/>
    </source>
</evidence>
<sequence>MAGGLATKFPVVSKAYCSLSQTTLMIRKRPRNINGGGFVAMDTSQVIAFSVDGCCVLGVKGECMVKDGNGNSILFISKKLGGVLQAVSFNDQWRGFLMDFDMTSKLVFTLHEAKSWLVMNGSVKIFLEAKENGRSSWDFEVLGSFTDRACTIMDRRGNVVAEVKGEEKIASKEFYSVVVQPGHDQAFVIAVIAILDYINGESTRC</sequence>
<dbReference type="Proteomes" id="UP000734854">
    <property type="component" value="Unassembled WGS sequence"/>
</dbReference>
<gene>
    <name evidence="1" type="ORF">ZIOFF_018863</name>
</gene>
<dbReference type="InterPro" id="IPR007612">
    <property type="entry name" value="LOR"/>
</dbReference>
<dbReference type="PANTHER" id="PTHR31087">
    <property type="match status" value="1"/>
</dbReference>
<dbReference type="PANTHER" id="PTHR31087:SF3">
    <property type="entry name" value="PROTEIN LURP-ONE-RELATED 6"/>
    <property type="match status" value="1"/>
</dbReference>
<dbReference type="OrthoDB" id="1916253at2759"/>
<evidence type="ECO:0000313" key="1">
    <source>
        <dbReference type="EMBL" id="KAG6521737.1"/>
    </source>
</evidence>
<dbReference type="Pfam" id="PF04525">
    <property type="entry name" value="LOR"/>
    <property type="match status" value="1"/>
</dbReference>
<comment type="caution">
    <text evidence="1">The sequence shown here is derived from an EMBL/GenBank/DDBJ whole genome shotgun (WGS) entry which is preliminary data.</text>
</comment>
<dbReference type="EMBL" id="JACMSC010000005">
    <property type="protein sequence ID" value="KAG6521737.1"/>
    <property type="molecule type" value="Genomic_DNA"/>
</dbReference>
<organism evidence="1 2">
    <name type="scientific">Zingiber officinale</name>
    <name type="common">Ginger</name>
    <name type="synonym">Amomum zingiber</name>
    <dbReference type="NCBI Taxonomy" id="94328"/>
    <lineage>
        <taxon>Eukaryota</taxon>
        <taxon>Viridiplantae</taxon>
        <taxon>Streptophyta</taxon>
        <taxon>Embryophyta</taxon>
        <taxon>Tracheophyta</taxon>
        <taxon>Spermatophyta</taxon>
        <taxon>Magnoliopsida</taxon>
        <taxon>Liliopsida</taxon>
        <taxon>Zingiberales</taxon>
        <taxon>Zingiberaceae</taxon>
        <taxon>Zingiber</taxon>
    </lineage>
</organism>
<reference evidence="1 2" key="1">
    <citation type="submission" date="2020-08" db="EMBL/GenBank/DDBJ databases">
        <title>Plant Genome Project.</title>
        <authorList>
            <person name="Zhang R.-G."/>
        </authorList>
    </citation>
    <scope>NUCLEOTIDE SEQUENCE [LARGE SCALE GENOMIC DNA]</scope>
    <source>
        <tissue evidence="1">Rhizome</tissue>
    </source>
</reference>
<evidence type="ECO:0000313" key="2">
    <source>
        <dbReference type="Proteomes" id="UP000734854"/>
    </source>
</evidence>
<dbReference type="AlphaFoldDB" id="A0A8J5H8U4"/>
<keyword evidence="2" id="KW-1185">Reference proteome</keyword>
<name>A0A8J5H8U4_ZINOF</name>
<protein>
    <recommendedName>
        <fullName evidence="3">Protein LURP-one-related 6</fullName>
    </recommendedName>
</protein>
<proteinExistence type="predicted"/>
<accession>A0A8J5H8U4</accession>